<sequence length="371" mass="39779">MNKLPDAPALVVPLPFEPGFEQIPEDEAQTSQALQDTLREIMETTFKDNGHANRSVHAKAHGLLRGTLKVAPGLPAQLAQGAFATPGEFDAYLRFSTNPGDILDDKVSTPRGLALKIVGVQGPRLPGSEGQVTQDFVMQNAKAFTAPDPKAFLKTLKLLAKTTDKAPGTKKVVSAVLRGAEKVVEAFGGESGTLKSLGGHPQTHILGESFSTVVPVLYGPYYAKLAVVPVSAALTALTDQVVDLKDDPDGLRHAMEAFFASEGGVWELQVQLATDLDQMPIEDASSQWPETLSPYVTVATLEVKPQAAWSEENVRRIDDGMAFSPWHGLAAHRPLGGVMRVRKPAYEMSANFRGQHNGCPIHEPGPKGPSL</sequence>
<dbReference type="GO" id="GO:0020037">
    <property type="term" value="F:heme binding"/>
    <property type="evidence" value="ECO:0007669"/>
    <property type="project" value="InterPro"/>
</dbReference>
<dbReference type="EMBL" id="CP064946">
    <property type="protein sequence ID" value="QPH50973.1"/>
    <property type="molecule type" value="Genomic_DNA"/>
</dbReference>
<dbReference type="InterPro" id="IPR020835">
    <property type="entry name" value="Catalase_sf"/>
</dbReference>
<dbReference type="Gene3D" id="2.40.180.10">
    <property type="entry name" value="Catalase core domain"/>
    <property type="match status" value="1"/>
</dbReference>
<accession>A0A7S9LB71</accession>
<dbReference type="AlphaFoldDB" id="A0A7S9LB71"/>
<protein>
    <submittedName>
        <fullName evidence="1">Catalase family protein</fullName>
    </submittedName>
</protein>
<proteinExistence type="predicted"/>
<name>A0A7S9LB71_9PSED</name>
<dbReference type="PANTHER" id="PTHR36195">
    <property type="entry name" value="DOMAIN PROTEIN, PUTATIVE (AFU_ORTHOLOGUE AFUA_5G01990)-RELATED-RELATED"/>
    <property type="match status" value="1"/>
</dbReference>
<organism evidence="1 2">
    <name type="scientific">Pseudomonas fulva</name>
    <dbReference type="NCBI Taxonomy" id="47880"/>
    <lineage>
        <taxon>Bacteria</taxon>
        <taxon>Pseudomonadati</taxon>
        <taxon>Pseudomonadota</taxon>
        <taxon>Gammaproteobacteria</taxon>
        <taxon>Pseudomonadales</taxon>
        <taxon>Pseudomonadaceae</taxon>
        <taxon>Pseudomonas</taxon>
    </lineage>
</organism>
<dbReference type="Proteomes" id="UP000594430">
    <property type="component" value="Chromosome"/>
</dbReference>
<evidence type="ECO:0000313" key="1">
    <source>
        <dbReference type="EMBL" id="QPH50973.1"/>
    </source>
</evidence>
<dbReference type="PANTHER" id="PTHR36195:SF4">
    <property type="entry name" value="DOMAIN PROTEIN, PUTATIVE (AFU_ORTHOLOGUE AFUA_5G01990)-RELATED"/>
    <property type="match status" value="1"/>
</dbReference>
<evidence type="ECO:0000313" key="2">
    <source>
        <dbReference type="Proteomes" id="UP000594430"/>
    </source>
</evidence>
<gene>
    <name evidence="1" type="ORF">IZU98_09880</name>
</gene>
<dbReference type="CDD" id="cd08152">
    <property type="entry name" value="y4iL_like"/>
    <property type="match status" value="1"/>
</dbReference>
<dbReference type="RefSeq" id="WP_104926105.1">
    <property type="nucleotide sequence ID" value="NZ_BQHM01000027.1"/>
</dbReference>
<reference evidence="1 2" key="1">
    <citation type="submission" date="2020-11" db="EMBL/GenBank/DDBJ databases">
        <title>Pseudomonas fulva producing VIM-24.</title>
        <authorList>
            <person name="Liu S."/>
        </authorList>
    </citation>
    <scope>NUCLEOTIDE SEQUENCE [LARGE SCALE GENOMIC DNA]</scope>
    <source>
        <strain evidence="1 2">ZDHY414</strain>
    </source>
</reference>
<dbReference type="SUPFAM" id="SSF56634">
    <property type="entry name" value="Heme-dependent catalase-like"/>
    <property type="match status" value="1"/>
</dbReference>